<feature type="chain" id="PRO_5040334614" evidence="1">
    <location>
        <begin position="19"/>
        <end position="195"/>
    </location>
</feature>
<proteinExistence type="predicted"/>
<evidence type="ECO:0000313" key="2">
    <source>
        <dbReference type="EMBL" id="CAH0588163.1"/>
    </source>
</evidence>
<reference evidence="2" key="1">
    <citation type="submission" date="2021-12" db="EMBL/GenBank/DDBJ databases">
        <authorList>
            <person name="King R."/>
        </authorList>
    </citation>
    <scope>NUCLEOTIDE SEQUENCE</scope>
</reference>
<organism evidence="2 3">
    <name type="scientific">Chrysodeixis includens</name>
    <name type="common">Soybean looper</name>
    <name type="synonym">Pseudoplusia includens</name>
    <dbReference type="NCBI Taxonomy" id="689277"/>
    <lineage>
        <taxon>Eukaryota</taxon>
        <taxon>Metazoa</taxon>
        <taxon>Ecdysozoa</taxon>
        <taxon>Arthropoda</taxon>
        <taxon>Hexapoda</taxon>
        <taxon>Insecta</taxon>
        <taxon>Pterygota</taxon>
        <taxon>Neoptera</taxon>
        <taxon>Endopterygota</taxon>
        <taxon>Lepidoptera</taxon>
        <taxon>Glossata</taxon>
        <taxon>Ditrysia</taxon>
        <taxon>Noctuoidea</taxon>
        <taxon>Noctuidae</taxon>
        <taxon>Plusiinae</taxon>
        <taxon>Chrysodeixis</taxon>
    </lineage>
</organism>
<name>A0A9P0BSB1_CHRIL</name>
<gene>
    <name evidence="2" type="ORF">CINC_LOCUS3970</name>
</gene>
<dbReference type="Proteomes" id="UP001154114">
    <property type="component" value="Chromosome 16"/>
</dbReference>
<evidence type="ECO:0000313" key="3">
    <source>
        <dbReference type="Proteomes" id="UP001154114"/>
    </source>
</evidence>
<keyword evidence="3" id="KW-1185">Reference proteome</keyword>
<feature type="signal peptide" evidence="1">
    <location>
        <begin position="1"/>
        <end position="18"/>
    </location>
</feature>
<dbReference type="EMBL" id="LR824019">
    <property type="protein sequence ID" value="CAH0588163.1"/>
    <property type="molecule type" value="Genomic_DNA"/>
</dbReference>
<accession>A0A9P0BSB1</accession>
<dbReference type="OrthoDB" id="7477027at2759"/>
<protein>
    <submittedName>
        <fullName evidence="2">Uncharacterized protein</fullName>
    </submittedName>
</protein>
<keyword evidence="1" id="KW-0732">Signal</keyword>
<evidence type="ECO:0000256" key="1">
    <source>
        <dbReference type="SAM" id="SignalP"/>
    </source>
</evidence>
<dbReference type="AlphaFoldDB" id="A0A9P0BSB1"/>
<sequence length="195" mass="21522">MIQIKYIIFVSFLSAAFCSKCLRYTFEEDYESLFEKCTIQALQEILWSHGHYNTTEVTGQHAYSSAFISPSGSATLSCVSSFSFSMAPNGLIEIIAYMDSVSPSDLIAVLAYEITGESGIDTSVGSVLLSPVITNFKQGWNHLKISVISRTDFEGYLTFMGTAAEGSTVLIDSFRYIPPDQDESSCEIYTTTNHD</sequence>